<feature type="repeat" description="ANK" evidence="3">
    <location>
        <begin position="404"/>
        <end position="435"/>
    </location>
</feature>
<dbReference type="Gene3D" id="1.25.40.20">
    <property type="entry name" value="Ankyrin repeat-containing domain"/>
    <property type="match status" value="2"/>
</dbReference>
<evidence type="ECO:0000313" key="6">
    <source>
        <dbReference type="RefSeq" id="XP_019638000.1"/>
    </source>
</evidence>
<feature type="repeat" description="ANK" evidence="3">
    <location>
        <begin position="369"/>
        <end position="393"/>
    </location>
</feature>
<name>A0A6P4Z9G5_BRABE</name>
<dbReference type="SUPFAM" id="SSF48403">
    <property type="entry name" value="Ankyrin repeat"/>
    <property type="match status" value="1"/>
</dbReference>
<keyword evidence="2 3" id="KW-0040">ANK repeat</keyword>
<feature type="compositionally biased region" description="Basic and acidic residues" evidence="4">
    <location>
        <begin position="207"/>
        <end position="222"/>
    </location>
</feature>
<reference evidence="6" key="1">
    <citation type="submission" date="2025-08" db="UniProtKB">
        <authorList>
            <consortium name="RefSeq"/>
        </authorList>
    </citation>
    <scope>IDENTIFICATION</scope>
    <source>
        <tissue evidence="6">Gonad</tissue>
    </source>
</reference>
<dbReference type="SMART" id="SM00248">
    <property type="entry name" value="ANK"/>
    <property type="match status" value="6"/>
</dbReference>
<dbReference type="PRINTS" id="PR01415">
    <property type="entry name" value="ANKYRIN"/>
</dbReference>
<dbReference type="InterPro" id="IPR002110">
    <property type="entry name" value="Ankyrin_rpt"/>
</dbReference>
<dbReference type="Pfam" id="PF12796">
    <property type="entry name" value="Ank_2"/>
    <property type="match status" value="2"/>
</dbReference>
<dbReference type="PROSITE" id="PS50088">
    <property type="entry name" value="ANK_REPEAT"/>
    <property type="match status" value="6"/>
</dbReference>
<feature type="region of interest" description="Disordered" evidence="4">
    <location>
        <begin position="60"/>
        <end position="231"/>
    </location>
</feature>
<feature type="compositionally biased region" description="Polar residues" evidence="4">
    <location>
        <begin position="188"/>
        <end position="199"/>
    </location>
</feature>
<feature type="compositionally biased region" description="Acidic residues" evidence="4">
    <location>
        <begin position="117"/>
        <end position="147"/>
    </location>
</feature>
<dbReference type="InterPro" id="IPR036770">
    <property type="entry name" value="Ankyrin_rpt-contain_sf"/>
</dbReference>
<organism evidence="5 6">
    <name type="scientific">Branchiostoma belcheri</name>
    <name type="common">Amphioxus</name>
    <dbReference type="NCBI Taxonomy" id="7741"/>
    <lineage>
        <taxon>Eukaryota</taxon>
        <taxon>Metazoa</taxon>
        <taxon>Chordata</taxon>
        <taxon>Cephalochordata</taxon>
        <taxon>Leptocardii</taxon>
        <taxon>Amphioxiformes</taxon>
        <taxon>Branchiostomatidae</taxon>
        <taxon>Branchiostoma</taxon>
    </lineage>
</organism>
<dbReference type="Proteomes" id="UP000515135">
    <property type="component" value="Unplaced"/>
</dbReference>
<feature type="compositionally biased region" description="Basic and acidic residues" evidence="4">
    <location>
        <begin position="148"/>
        <end position="172"/>
    </location>
</feature>
<feature type="compositionally biased region" description="Basic and acidic residues" evidence="4">
    <location>
        <begin position="17"/>
        <end position="29"/>
    </location>
</feature>
<dbReference type="PANTHER" id="PTHR24173">
    <property type="entry name" value="ANKYRIN REPEAT CONTAINING"/>
    <property type="match status" value="1"/>
</dbReference>
<feature type="repeat" description="ANK" evidence="3">
    <location>
        <begin position="336"/>
        <end position="368"/>
    </location>
</feature>
<protein>
    <submittedName>
        <fullName evidence="6">Ankyrin-3-like</fullName>
    </submittedName>
</protein>
<dbReference type="KEGG" id="bbel:109480274"/>
<dbReference type="OrthoDB" id="366390at2759"/>
<dbReference type="Pfam" id="PF00023">
    <property type="entry name" value="Ank"/>
    <property type="match status" value="1"/>
</dbReference>
<evidence type="ECO:0000256" key="4">
    <source>
        <dbReference type="SAM" id="MobiDB-lite"/>
    </source>
</evidence>
<feature type="repeat" description="ANK" evidence="3">
    <location>
        <begin position="269"/>
        <end position="302"/>
    </location>
</feature>
<gene>
    <name evidence="6" type="primary">LOC109480274</name>
</gene>
<keyword evidence="5" id="KW-1185">Reference proteome</keyword>
<dbReference type="AlphaFoldDB" id="A0A6P4Z9G5"/>
<feature type="repeat" description="ANK" evidence="3">
    <location>
        <begin position="303"/>
        <end position="329"/>
    </location>
</feature>
<dbReference type="GeneID" id="109480274"/>
<dbReference type="RefSeq" id="XP_019638000.1">
    <property type="nucleotide sequence ID" value="XM_019782441.1"/>
</dbReference>
<dbReference type="PROSITE" id="PS50297">
    <property type="entry name" value="ANK_REP_REGION"/>
    <property type="match status" value="5"/>
</dbReference>
<feature type="repeat" description="ANK" evidence="3">
    <location>
        <begin position="437"/>
        <end position="463"/>
    </location>
</feature>
<feature type="region of interest" description="Disordered" evidence="4">
    <location>
        <begin position="1"/>
        <end position="29"/>
    </location>
</feature>
<accession>A0A6P4Z9G5</accession>
<proteinExistence type="predicted"/>
<evidence type="ECO:0000256" key="1">
    <source>
        <dbReference type="ARBA" id="ARBA00022737"/>
    </source>
</evidence>
<evidence type="ECO:0000256" key="3">
    <source>
        <dbReference type="PROSITE-ProRule" id="PRU00023"/>
    </source>
</evidence>
<evidence type="ECO:0000256" key="2">
    <source>
        <dbReference type="ARBA" id="ARBA00023043"/>
    </source>
</evidence>
<evidence type="ECO:0000313" key="5">
    <source>
        <dbReference type="Proteomes" id="UP000515135"/>
    </source>
</evidence>
<feature type="compositionally biased region" description="Basic and acidic residues" evidence="4">
    <location>
        <begin position="66"/>
        <end position="75"/>
    </location>
</feature>
<feature type="compositionally biased region" description="Basic and acidic residues" evidence="4">
    <location>
        <begin position="84"/>
        <end position="104"/>
    </location>
</feature>
<dbReference type="PANTHER" id="PTHR24173:SF74">
    <property type="entry name" value="ANKYRIN REPEAT DOMAIN-CONTAINING PROTEIN 16"/>
    <property type="match status" value="1"/>
</dbReference>
<sequence>MDQDFIQTVEGGSHADVATKKEEKFAEGDEKISHIKKELLEDDAKDEGIGSFEVVTVTAETLPAESGDHDGKFGEADAGMPQASEKDKPTVEVVNEVEKDEGGSKSRKRKSSREVEESTDEEDTDSEESYTSEGETETDESETSDSSESEKEDREKKQDGGSKVKSQKKEDSGDTLTSIDTPALLAEGNSTAAEPPSSTLRRRKRKSREDVKDETKEKKETRPQQSERQLEEETNLPIIIVTVTCCLALVLYSTCNHYIQKAEKATTIGGRTPLHAAAIKGDVSRLMRLLAPKDIDINKQDSQGDTALMLAIRNKKEDVAMLLLSDGASHWSFNLNGEAAIHEAATNGLAALITNLVEYGADPELQSRDGWTPLMKAVKADELETVRALLEKGNANPNTKSDSGGLTPLHLAAQKTPNMVSLLAKAGGNVNARDEIFGLTPLHVAATECNSLTVRELLKRGADDWLEAHDGTRPRHVIGKKVHKGHAKNAQCDGVKRLLMA</sequence>
<keyword evidence="1" id="KW-0677">Repeat</keyword>